<dbReference type="PANTHER" id="PTHR30383">
    <property type="entry name" value="THIOESTERASE 1/PROTEASE 1/LYSOPHOSPHOLIPASE L1"/>
    <property type="match status" value="1"/>
</dbReference>
<gene>
    <name evidence="2" type="ORF">AVDCRST_MAG20-1103</name>
</gene>
<dbReference type="Gene3D" id="3.40.50.1110">
    <property type="entry name" value="SGNH hydrolase"/>
    <property type="match status" value="1"/>
</dbReference>
<accession>A0A6J4HR18</accession>
<dbReference type="SUPFAM" id="SSF52266">
    <property type="entry name" value="SGNH hydrolase"/>
    <property type="match status" value="1"/>
</dbReference>
<proteinExistence type="predicted"/>
<evidence type="ECO:0000313" key="2">
    <source>
        <dbReference type="EMBL" id="CAA9230521.1"/>
    </source>
</evidence>
<dbReference type="InterPro" id="IPR013830">
    <property type="entry name" value="SGNH_hydro"/>
</dbReference>
<dbReference type="AlphaFoldDB" id="A0A6J4HR18"/>
<dbReference type="CDD" id="cd01836">
    <property type="entry name" value="FeeA_FeeB_like"/>
    <property type="match status" value="1"/>
</dbReference>
<sequence>MPRPWGRLVAVGLPLALLGFVALLVVEVQLARGGTQLGGPPLDLDGRVGRDAGPGLRVLWLGDSTAAGVGVDDPADALPTLVAAALGRPVELEVSAVSGDRVGDVVDDQLPATHRVEADAVFVSVGANDVTHLTSREDFAGRYRALLGRLPPSAEVVLLGVPDMGAVPRLAQPLRAVAGFRGRELDEVVREVAAEAGATYVGIAAATGPTFRVEAGRMFAADEYHPSAAGYRLWADAVLARVPFLAEP</sequence>
<protein>
    <recommendedName>
        <fullName evidence="1">SGNH hydrolase-type esterase domain-containing protein</fullName>
    </recommendedName>
</protein>
<organism evidence="2">
    <name type="scientific">uncultured Acidimicrobiales bacterium</name>
    <dbReference type="NCBI Taxonomy" id="310071"/>
    <lineage>
        <taxon>Bacteria</taxon>
        <taxon>Bacillati</taxon>
        <taxon>Actinomycetota</taxon>
        <taxon>Acidimicrobiia</taxon>
        <taxon>Acidimicrobiales</taxon>
        <taxon>environmental samples</taxon>
    </lineage>
</organism>
<dbReference type="PANTHER" id="PTHR30383:SF5">
    <property type="entry name" value="SGNH HYDROLASE-TYPE ESTERASE DOMAIN-CONTAINING PROTEIN"/>
    <property type="match status" value="1"/>
</dbReference>
<evidence type="ECO:0000259" key="1">
    <source>
        <dbReference type="Pfam" id="PF13472"/>
    </source>
</evidence>
<dbReference type="GO" id="GO:0004622">
    <property type="term" value="F:phosphatidylcholine lysophospholipase activity"/>
    <property type="evidence" value="ECO:0007669"/>
    <property type="project" value="TreeGrafter"/>
</dbReference>
<dbReference type="InterPro" id="IPR036514">
    <property type="entry name" value="SGNH_hydro_sf"/>
</dbReference>
<feature type="domain" description="SGNH hydrolase-type esterase" evidence="1">
    <location>
        <begin position="61"/>
        <end position="233"/>
    </location>
</feature>
<name>A0A6J4HR18_9ACTN</name>
<dbReference type="Pfam" id="PF13472">
    <property type="entry name" value="Lipase_GDSL_2"/>
    <property type="match status" value="1"/>
</dbReference>
<dbReference type="EMBL" id="CADCSY010000049">
    <property type="protein sequence ID" value="CAA9230521.1"/>
    <property type="molecule type" value="Genomic_DNA"/>
</dbReference>
<dbReference type="InterPro" id="IPR051532">
    <property type="entry name" value="Ester_Hydrolysis_Enzymes"/>
</dbReference>
<reference evidence="2" key="1">
    <citation type="submission" date="2020-02" db="EMBL/GenBank/DDBJ databases">
        <authorList>
            <person name="Meier V. D."/>
        </authorList>
    </citation>
    <scope>NUCLEOTIDE SEQUENCE</scope>
    <source>
        <strain evidence="2">AVDCRST_MAG20</strain>
    </source>
</reference>